<dbReference type="InterPro" id="IPR050808">
    <property type="entry name" value="Phage_Integrase"/>
</dbReference>
<feature type="domain" description="Tyr recombinase" evidence="6">
    <location>
        <begin position="167"/>
        <end position="376"/>
    </location>
</feature>
<dbReference type="AlphaFoldDB" id="A0A2S9Y0P9"/>
<dbReference type="InterPro" id="IPR010998">
    <property type="entry name" value="Integrase_recombinase_N"/>
</dbReference>
<keyword evidence="3 5" id="KW-0238">DNA-binding</keyword>
<dbReference type="EMBL" id="PVNL01000124">
    <property type="protein sequence ID" value="PRP98550.1"/>
    <property type="molecule type" value="Genomic_DNA"/>
</dbReference>
<dbReference type="InterPro" id="IPR013762">
    <property type="entry name" value="Integrase-like_cat_sf"/>
</dbReference>
<keyword evidence="4" id="KW-0233">DNA recombination</keyword>
<evidence type="ECO:0000259" key="6">
    <source>
        <dbReference type="PROSITE" id="PS51898"/>
    </source>
</evidence>
<evidence type="ECO:0000256" key="4">
    <source>
        <dbReference type="ARBA" id="ARBA00023172"/>
    </source>
</evidence>
<evidence type="ECO:0000256" key="1">
    <source>
        <dbReference type="ARBA" id="ARBA00008857"/>
    </source>
</evidence>
<evidence type="ECO:0000259" key="7">
    <source>
        <dbReference type="PROSITE" id="PS51900"/>
    </source>
</evidence>
<gene>
    <name evidence="8" type="ORF">ENSA7_64930</name>
</gene>
<dbReference type="PANTHER" id="PTHR30629">
    <property type="entry name" value="PROPHAGE INTEGRASE"/>
    <property type="match status" value="1"/>
</dbReference>
<feature type="domain" description="Core-binding (CB)" evidence="7">
    <location>
        <begin position="63"/>
        <end position="144"/>
    </location>
</feature>
<evidence type="ECO:0000256" key="3">
    <source>
        <dbReference type="ARBA" id="ARBA00023125"/>
    </source>
</evidence>
<dbReference type="OrthoDB" id="5512184at2"/>
<dbReference type="PANTHER" id="PTHR30629:SF2">
    <property type="entry name" value="PROPHAGE INTEGRASE INTS-RELATED"/>
    <property type="match status" value="1"/>
</dbReference>
<name>A0A2S9Y0P9_9BACT</name>
<proteinExistence type="inferred from homology"/>
<accession>A0A2S9Y0P9</accession>
<dbReference type="GO" id="GO:0003677">
    <property type="term" value="F:DNA binding"/>
    <property type="evidence" value="ECO:0007669"/>
    <property type="project" value="UniProtKB-UniRule"/>
</dbReference>
<dbReference type="RefSeq" id="WP_106093328.1">
    <property type="nucleotide sequence ID" value="NZ_PVNL01000124.1"/>
</dbReference>
<dbReference type="InterPro" id="IPR002104">
    <property type="entry name" value="Integrase_catalytic"/>
</dbReference>
<evidence type="ECO:0000313" key="9">
    <source>
        <dbReference type="Proteomes" id="UP000238823"/>
    </source>
</evidence>
<dbReference type="Gene3D" id="1.10.150.130">
    <property type="match status" value="1"/>
</dbReference>
<comment type="caution">
    <text evidence="8">The sequence shown here is derived from an EMBL/GenBank/DDBJ whole genome shotgun (WGS) entry which is preliminary data.</text>
</comment>
<organism evidence="8 9">
    <name type="scientific">Enhygromyxa salina</name>
    <dbReference type="NCBI Taxonomy" id="215803"/>
    <lineage>
        <taxon>Bacteria</taxon>
        <taxon>Pseudomonadati</taxon>
        <taxon>Myxococcota</taxon>
        <taxon>Polyangia</taxon>
        <taxon>Nannocystales</taxon>
        <taxon>Nannocystaceae</taxon>
        <taxon>Enhygromyxa</taxon>
    </lineage>
</organism>
<dbReference type="GO" id="GO:0006310">
    <property type="term" value="P:DNA recombination"/>
    <property type="evidence" value="ECO:0007669"/>
    <property type="project" value="UniProtKB-KW"/>
</dbReference>
<evidence type="ECO:0000256" key="5">
    <source>
        <dbReference type="PROSITE-ProRule" id="PRU01248"/>
    </source>
</evidence>
<dbReference type="GO" id="GO:0015074">
    <property type="term" value="P:DNA integration"/>
    <property type="evidence" value="ECO:0007669"/>
    <property type="project" value="UniProtKB-KW"/>
</dbReference>
<comment type="similarity">
    <text evidence="1">Belongs to the 'phage' integrase family.</text>
</comment>
<dbReference type="InterPro" id="IPR011010">
    <property type="entry name" value="DNA_brk_join_enz"/>
</dbReference>
<sequence length="452" mass="50828">MGSVYPRKDSPYLWWAYQGPTGKRVVSRSPYRKGQERSAHRALSKIEAAIASRQADVASDQVPTLAEYADRWTAARKARGIRSHQEEARHLRLHILPRFGELPVTGVTKAHIKELLAALREQDKAPRTIRNIHSTARSLFNDLLDDEIVETNPCDVHRKHLGRSGDKDPEWRSSALYKRDEIIRLISEPLIPPDRRVLYTISFLTGLRLGEVAGTCWRHWIPAEPASKLLIAHSYASSTKTDTPREVPVHPLLELVLQAWREHGFEQAIGHAPQPDDPLIPSPRSLGGNGSHRHRKAGTMRTKNQVGKRFTRDLELAGIPHRRLHDARRTFISLAQADGAQREHLLPVTHSSGSTRAAFDLYTTIPWSTRSKAVALFRPVPTSNYKELASRILAKEGCYASCYVAKQVPENTGEKVVEAPGVEPGRCVHPNPAISHVFRRQGLEITQVLIMR</sequence>
<evidence type="ECO:0000256" key="2">
    <source>
        <dbReference type="ARBA" id="ARBA00022908"/>
    </source>
</evidence>
<evidence type="ECO:0000313" key="8">
    <source>
        <dbReference type="EMBL" id="PRP98550.1"/>
    </source>
</evidence>
<reference evidence="8 9" key="1">
    <citation type="submission" date="2018-03" db="EMBL/GenBank/DDBJ databases">
        <title>Draft Genome Sequences of the Obligatory Marine Myxobacteria Enhygromyxa salina SWB007.</title>
        <authorList>
            <person name="Poehlein A."/>
            <person name="Moghaddam J.A."/>
            <person name="Harms H."/>
            <person name="Alanjari M."/>
            <person name="Koenig G.M."/>
            <person name="Daniel R."/>
            <person name="Schaeberle T.F."/>
        </authorList>
    </citation>
    <scope>NUCLEOTIDE SEQUENCE [LARGE SCALE GENOMIC DNA]</scope>
    <source>
        <strain evidence="8 9">SWB007</strain>
    </source>
</reference>
<dbReference type="PROSITE" id="PS51898">
    <property type="entry name" value="TYR_RECOMBINASE"/>
    <property type="match status" value="1"/>
</dbReference>
<protein>
    <submittedName>
        <fullName evidence="8">Uncharacterized protein</fullName>
    </submittedName>
</protein>
<dbReference type="Proteomes" id="UP000238823">
    <property type="component" value="Unassembled WGS sequence"/>
</dbReference>
<dbReference type="SUPFAM" id="SSF56349">
    <property type="entry name" value="DNA breaking-rejoining enzymes"/>
    <property type="match status" value="1"/>
</dbReference>
<dbReference type="InterPro" id="IPR044068">
    <property type="entry name" value="CB"/>
</dbReference>
<keyword evidence="2" id="KW-0229">DNA integration</keyword>
<dbReference type="PROSITE" id="PS51900">
    <property type="entry name" value="CB"/>
    <property type="match status" value="1"/>
</dbReference>
<dbReference type="Gene3D" id="1.10.443.10">
    <property type="entry name" value="Intergrase catalytic core"/>
    <property type="match status" value="1"/>
</dbReference>